<feature type="transmembrane region" description="Helical" evidence="6">
    <location>
        <begin position="300"/>
        <end position="329"/>
    </location>
</feature>
<dbReference type="PATRIC" id="fig|1347342.6.peg.2715"/>
<evidence type="ECO:0000256" key="4">
    <source>
        <dbReference type="ARBA" id="ARBA00022989"/>
    </source>
</evidence>
<dbReference type="PANTHER" id="PTHR21716">
    <property type="entry name" value="TRANSMEMBRANE PROTEIN"/>
    <property type="match status" value="1"/>
</dbReference>
<dbReference type="InterPro" id="IPR002549">
    <property type="entry name" value="AI-2E-like"/>
</dbReference>
<accession>T2KPN2</accession>
<feature type="transmembrane region" description="Helical" evidence="6">
    <location>
        <begin position="268"/>
        <end position="288"/>
    </location>
</feature>
<reference evidence="7 8" key="1">
    <citation type="journal article" date="2013" name="Appl. Environ. Microbiol.">
        <title>The genome of the alga-associated marine flavobacterium Formosa agariphila KMM 3901T reveals a broad potential for degradation of algal polysaccharides.</title>
        <authorList>
            <person name="Mann A.J."/>
            <person name="Hahnke R.L."/>
            <person name="Huang S."/>
            <person name="Werner J."/>
            <person name="Xing P."/>
            <person name="Barbeyron T."/>
            <person name="Huettel B."/>
            <person name="Stueber K."/>
            <person name="Reinhardt R."/>
            <person name="Harder J."/>
            <person name="Gloeckner F.O."/>
            <person name="Amann R.I."/>
            <person name="Teeling H."/>
        </authorList>
    </citation>
    <scope>NUCLEOTIDE SEQUENCE [LARGE SCALE GENOMIC DNA]</scope>
    <source>
        <strain evidence="8">DSM 15362 / KCTC 12365 / LMG 23005 / KMM 3901</strain>
    </source>
</reference>
<evidence type="ECO:0000313" key="7">
    <source>
        <dbReference type="EMBL" id="CDF80411.1"/>
    </source>
</evidence>
<dbReference type="PANTHER" id="PTHR21716:SF4">
    <property type="entry name" value="TRANSMEMBRANE PROTEIN 245"/>
    <property type="match status" value="1"/>
</dbReference>
<evidence type="ECO:0000313" key="8">
    <source>
        <dbReference type="Proteomes" id="UP000016160"/>
    </source>
</evidence>
<dbReference type="AlphaFoldDB" id="T2KPN2"/>
<proteinExistence type="inferred from homology"/>
<evidence type="ECO:0000256" key="6">
    <source>
        <dbReference type="SAM" id="Phobius"/>
    </source>
</evidence>
<dbReference type="STRING" id="1347342.BN863_26990"/>
<feature type="transmembrane region" description="Helical" evidence="6">
    <location>
        <begin position="12"/>
        <end position="29"/>
    </location>
</feature>
<evidence type="ECO:0000256" key="1">
    <source>
        <dbReference type="ARBA" id="ARBA00004141"/>
    </source>
</evidence>
<feature type="transmembrane region" description="Helical" evidence="6">
    <location>
        <begin position="143"/>
        <end position="165"/>
    </location>
</feature>
<name>T2KPN2_FORAG</name>
<protein>
    <submittedName>
        <fullName evidence="7">Conserved hypothetical membrane protein (DUF20)</fullName>
    </submittedName>
</protein>
<dbReference type="Pfam" id="PF01594">
    <property type="entry name" value="AI-2E_transport"/>
    <property type="match status" value="1"/>
</dbReference>
<organism evidence="7 8">
    <name type="scientific">Formosa agariphila (strain DSM 15362 / KCTC 12365 / LMG 23005 / KMM 3901 / M-2Alg 35-1)</name>
    <dbReference type="NCBI Taxonomy" id="1347342"/>
    <lineage>
        <taxon>Bacteria</taxon>
        <taxon>Pseudomonadati</taxon>
        <taxon>Bacteroidota</taxon>
        <taxon>Flavobacteriia</taxon>
        <taxon>Flavobacteriales</taxon>
        <taxon>Flavobacteriaceae</taxon>
        <taxon>Formosa</taxon>
    </lineage>
</organism>
<feature type="transmembrane region" description="Helical" evidence="6">
    <location>
        <begin position="201"/>
        <end position="222"/>
    </location>
</feature>
<keyword evidence="3 6" id="KW-0812">Transmembrane</keyword>
<feature type="transmembrane region" description="Helical" evidence="6">
    <location>
        <begin position="65"/>
        <end position="90"/>
    </location>
</feature>
<comment type="subcellular location">
    <subcellularLocation>
        <location evidence="1">Membrane</location>
        <topology evidence="1">Multi-pass membrane protein</topology>
    </subcellularLocation>
</comment>
<dbReference type="Proteomes" id="UP000016160">
    <property type="component" value="Chromosome"/>
</dbReference>
<feature type="transmembrane region" description="Helical" evidence="6">
    <location>
        <begin position="228"/>
        <end position="256"/>
    </location>
</feature>
<keyword evidence="8" id="KW-1185">Reference proteome</keyword>
<sequence length="348" mass="38744">MDMRKRIAPSIIRQIFVLILICFFGIIIIVELIPYLSGVLGAITFFVLLQRPMRYLVKSKGWKPSLAAIVLLIVSFIGILIPISATALLLGSRVENALSKSEGFMKSIKEQVQVWEQKIGYEFTSKLDASSISGWLSENVPDFLGSTFNIFIAIALMYFMLYYMLSNRKALQKAMLDYIPISNDNLRVIGRDSLAMVKSNAIGIPLVAFAQGIVALIGFLIFNIQDPFFWAVIVFIGSMIPFIGTLLGTLPVFILTYSSGETAQAWGILAYGLIVISSTDNLLRLFILKRLDDVHPLITLFGVLIGVPLFGFIGLVFGPLLISLFLLILRIYKEKYGKEDTATHGKRL</sequence>
<evidence type="ECO:0000256" key="2">
    <source>
        <dbReference type="ARBA" id="ARBA00009773"/>
    </source>
</evidence>
<evidence type="ECO:0000256" key="5">
    <source>
        <dbReference type="ARBA" id="ARBA00023136"/>
    </source>
</evidence>
<keyword evidence="4 6" id="KW-1133">Transmembrane helix</keyword>
<dbReference type="eggNOG" id="COG0628">
    <property type="taxonomic scope" value="Bacteria"/>
</dbReference>
<dbReference type="HOGENOM" id="CLU_041771_0_0_10"/>
<comment type="similarity">
    <text evidence="2">Belongs to the autoinducer-2 exporter (AI-2E) (TC 2.A.86) family.</text>
</comment>
<dbReference type="GO" id="GO:0016020">
    <property type="term" value="C:membrane"/>
    <property type="evidence" value="ECO:0007669"/>
    <property type="project" value="UniProtKB-SubCell"/>
</dbReference>
<evidence type="ECO:0000256" key="3">
    <source>
        <dbReference type="ARBA" id="ARBA00022692"/>
    </source>
</evidence>
<keyword evidence="5 6" id="KW-0472">Membrane</keyword>
<gene>
    <name evidence="7" type="ORF">BN863_26990</name>
</gene>
<dbReference type="EMBL" id="HG315671">
    <property type="protein sequence ID" value="CDF80411.1"/>
    <property type="molecule type" value="Genomic_DNA"/>
</dbReference>